<dbReference type="EMBL" id="VANU01000003">
    <property type="protein sequence ID" value="TLP38436.1"/>
    <property type="molecule type" value="Genomic_DNA"/>
</dbReference>
<dbReference type="RefSeq" id="WP_138152431.1">
    <property type="nucleotide sequence ID" value="NZ_VANU01000003.1"/>
</dbReference>
<dbReference type="Pfam" id="PF00072">
    <property type="entry name" value="Response_reg"/>
    <property type="match status" value="1"/>
</dbReference>
<reference evidence="8 9" key="1">
    <citation type="submission" date="2019-05" db="EMBL/GenBank/DDBJ databases">
        <title>Arcobacter sp. nov., isolated from sea sediment.</title>
        <authorList>
            <person name="Kim W."/>
        </authorList>
    </citation>
    <scope>NUCLEOTIDE SEQUENCE [LARGE SCALE GENOMIC DNA]</scope>
    <source>
        <strain evidence="8 9">CAU 1517</strain>
    </source>
</reference>
<dbReference type="SUPFAM" id="SSF46894">
    <property type="entry name" value="C-terminal effector domain of the bipartite response regulators"/>
    <property type="match status" value="1"/>
</dbReference>
<dbReference type="PROSITE" id="PS51755">
    <property type="entry name" value="OMPR_PHOB"/>
    <property type="match status" value="1"/>
</dbReference>
<keyword evidence="1" id="KW-0597">Phosphoprotein</keyword>
<evidence type="ECO:0000259" key="7">
    <source>
        <dbReference type="PROSITE" id="PS51755"/>
    </source>
</evidence>
<evidence type="ECO:0000256" key="5">
    <source>
        <dbReference type="PROSITE-ProRule" id="PRU01091"/>
    </source>
</evidence>
<dbReference type="GO" id="GO:0032993">
    <property type="term" value="C:protein-DNA complex"/>
    <property type="evidence" value="ECO:0007669"/>
    <property type="project" value="TreeGrafter"/>
</dbReference>
<evidence type="ECO:0000256" key="4">
    <source>
        <dbReference type="PROSITE-ProRule" id="PRU00169"/>
    </source>
</evidence>
<dbReference type="GO" id="GO:0005829">
    <property type="term" value="C:cytosol"/>
    <property type="evidence" value="ECO:0007669"/>
    <property type="project" value="TreeGrafter"/>
</dbReference>
<dbReference type="CDD" id="cd00383">
    <property type="entry name" value="trans_reg_C"/>
    <property type="match status" value="1"/>
</dbReference>
<feature type="DNA-binding region" description="OmpR/PhoB-type" evidence="5">
    <location>
        <begin position="133"/>
        <end position="227"/>
    </location>
</feature>
<dbReference type="Pfam" id="PF00486">
    <property type="entry name" value="Trans_reg_C"/>
    <property type="match status" value="1"/>
</dbReference>
<dbReference type="PANTHER" id="PTHR48111:SF40">
    <property type="entry name" value="PHOSPHATE REGULON TRANSCRIPTIONAL REGULATORY PROTEIN PHOB"/>
    <property type="match status" value="1"/>
</dbReference>
<comment type="caution">
    <text evidence="4">Lacks conserved residue(s) required for the propagation of feature annotation.</text>
</comment>
<dbReference type="PROSITE" id="PS50110">
    <property type="entry name" value="RESPONSE_REGULATORY"/>
    <property type="match status" value="1"/>
</dbReference>
<feature type="domain" description="Response regulatory" evidence="6">
    <location>
        <begin position="5"/>
        <end position="120"/>
    </location>
</feature>
<protein>
    <submittedName>
        <fullName evidence="8">Response regulator transcription factor</fullName>
    </submittedName>
</protein>
<dbReference type="GO" id="GO:0000156">
    <property type="term" value="F:phosphorelay response regulator activity"/>
    <property type="evidence" value="ECO:0007669"/>
    <property type="project" value="TreeGrafter"/>
</dbReference>
<dbReference type="InterPro" id="IPR001789">
    <property type="entry name" value="Sig_transdc_resp-reg_receiver"/>
</dbReference>
<keyword evidence="2" id="KW-0902">Two-component regulatory system</keyword>
<evidence type="ECO:0000313" key="9">
    <source>
        <dbReference type="Proteomes" id="UP000308901"/>
    </source>
</evidence>
<dbReference type="Proteomes" id="UP000308901">
    <property type="component" value="Unassembled WGS sequence"/>
</dbReference>
<evidence type="ECO:0000256" key="3">
    <source>
        <dbReference type="ARBA" id="ARBA00023125"/>
    </source>
</evidence>
<dbReference type="InterPro" id="IPR016032">
    <property type="entry name" value="Sig_transdc_resp-reg_C-effctor"/>
</dbReference>
<evidence type="ECO:0000256" key="1">
    <source>
        <dbReference type="ARBA" id="ARBA00022553"/>
    </source>
</evidence>
<dbReference type="SUPFAM" id="SSF52172">
    <property type="entry name" value="CheY-like"/>
    <property type="match status" value="1"/>
</dbReference>
<dbReference type="InterPro" id="IPR039420">
    <property type="entry name" value="WalR-like"/>
</dbReference>
<dbReference type="SMART" id="SM00862">
    <property type="entry name" value="Trans_reg_C"/>
    <property type="match status" value="1"/>
</dbReference>
<dbReference type="Gene3D" id="3.40.50.2300">
    <property type="match status" value="1"/>
</dbReference>
<gene>
    <name evidence="8" type="ORF">FDK22_08170</name>
</gene>
<name>A0A5R8Y0X7_9BACT</name>
<evidence type="ECO:0000259" key="6">
    <source>
        <dbReference type="PROSITE" id="PS50110"/>
    </source>
</evidence>
<dbReference type="GO" id="GO:0000976">
    <property type="term" value="F:transcription cis-regulatory region binding"/>
    <property type="evidence" value="ECO:0007669"/>
    <property type="project" value="TreeGrafter"/>
</dbReference>
<evidence type="ECO:0000256" key="2">
    <source>
        <dbReference type="ARBA" id="ARBA00023012"/>
    </source>
</evidence>
<feature type="domain" description="OmpR/PhoB-type" evidence="7">
    <location>
        <begin position="133"/>
        <end position="227"/>
    </location>
</feature>
<dbReference type="PANTHER" id="PTHR48111">
    <property type="entry name" value="REGULATOR OF RPOS"/>
    <property type="match status" value="1"/>
</dbReference>
<organism evidence="8 9">
    <name type="scientific">Arcobacter arenosus</name>
    <dbReference type="NCBI Taxonomy" id="2576037"/>
    <lineage>
        <taxon>Bacteria</taxon>
        <taxon>Pseudomonadati</taxon>
        <taxon>Campylobacterota</taxon>
        <taxon>Epsilonproteobacteria</taxon>
        <taxon>Campylobacterales</taxon>
        <taxon>Arcobacteraceae</taxon>
        <taxon>Arcobacter</taxon>
    </lineage>
</organism>
<sequence length="229" mass="26223">MNKAKILIVEKENAEAINIKNTILGFGYEVINIVSNYTDTLKVIDMKFPDIITMGINLENGEDGIELAKEIQKLKNIPIIYLTTCDDDETMTRAIETNPISYLLKPINKNELKSALLLAMFKINRLNQLIIDKRCTPLGFDYYFDMETQSLFFKTTPIKLSVKERKLLSILVEAKGSPVSFYEIEYIIWPQSQVTNGAIRTLVYRLRAKLEHKLIEAVPPQGFKLTPVF</sequence>
<dbReference type="InterPro" id="IPR036388">
    <property type="entry name" value="WH-like_DNA-bd_sf"/>
</dbReference>
<dbReference type="GO" id="GO:0006355">
    <property type="term" value="P:regulation of DNA-templated transcription"/>
    <property type="evidence" value="ECO:0007669"/>
    <property type="project" value="InterPro"/>
</dbReference>
<dbReference type="OrthoDB" id="8912111at2"/>
<dbReference type="SMART" id="SM00448">
    <property type="entry name" value="REC"/>
    <property type="match status" value="1"/>
</dbReference>
<keyword evidence="9" id="KW-1185">Reference proteome</keyword>
<dbReference type="InterPro" id="IPR011006">
    <property type="entry name" value="CheY-like_superfamily"/>
</dbReference>
<dbReference type="AlphaFoldDB" id="A0A5R8Y0X7"/>
<keyword evidence="3 5" id="KW-0238">DNA-binding</keyword>
<evidence type="ECO:0000313" key="8">
    <source>
        <dbReference type="EMBL" id="TLP38436.1"/>
    </source>
</evidence>
<proteinExistence type="predicted"/>
<comment type="caution">
    <text evidence="8">The sequence shown here is derived from an EMBL/GenBank/DDBJ whole genome shotgun (WGS) entry which is preliminary data.</text>
</comment>
<dbReference type="InterPro" id="IPR001867">
    <property type="entry name" value="OmpR/PhoB-type_DNA-bd"/>
</dbReference>
<accession>A0A5R8Y0X7</accession>
<dbReference type="Gene3D" id="1.10.10.10">
    <property type="entry name" value="Winged helix-like DNA-binding domain superfamily/Winged helix DNA-binding domain"/>
    <property type="match status" value="1"/>
</dbReference>